<protein>
    <submittedName>
        <fullName evidence="3">Cysteine hydrolase</fullName>
    </submittedName>
</protein>
<name>A0A2A4Z6G5_9PROT</name>
<evidence type="ECO:0000259" key="2">
    <source>
        <dbReference type="Pfam" id="PF00857"/>
    </source>
</evidence>
<proteinExistence type="predicted"/>
<dbReference type="InterPro" id="IPR000868">
    <property type="entry name" value="Isochorismatase-like_dom"/>
</dbReference>
<evidence type="ECO:0000256" key="1">
    <source>
        <dbReference type="ARBA" id="ARBA00022801"/>
    </source>
</evidence>
<dbReference type="CDD" id="cd01014">
    <property type="entry name" value="nicotinamidase_related"/>
    <property type="match status" value="1"/>
</dbReference>
<dbReference type="PANTHER" id="PTHR43540">
    <property type="entry name" value="PEROXYUREIDOACRYLATE/UREIDOACRYLATE AMIDOHYDROLASE-RELATED"/>
    <property type="match status" value="1"/>
</dbReference>
<dbReference type="GO" id="GO:0016787">
    <property type="term" value="F:hydrolase activity"/>
    <property type="evidence" value="ECO:0007669"/>
    <property type="project" value="UniProtKB-KW"/>
</dbReference>
<dbReference type="InterPro" id="IPR036380">
    <property type="entry name" value="Isochorismatase-like_sf"/>
</dbReference>
<accession>A0A2A4Z6G5</accession>
<reference key="1">
    <citation type="submission" date="2017-08" db="EMBL/GenBank/DDBJ databases">
        <title>A dynamic microbial community with high functional redundancy inhabits the cold, oxic subseafloor aquifer.</title>
        <authorList>
            <person name="Tully B.J."/>
            <person name="Wheat C.G."/>
            <person name="Glazer B.T."/>
            <person name="Huber J.A."/>
        </authorList>
    </citation>
    <scope>NUCLEOTIDE SEQUENCE [LARGE SCALE GENOMIC DNA]</scope>
</reference>
<dbReference type="Pfam" id="PF00857">
    <property type="entry name" value="Isochorismatase"/>
    <property type="match status" value="1"/>
</dbReference>
<dbReference type="SUPFAM" id="SSF52499">
    <property type="entry name" value="Isochorismatase-like hydrolases"/>
    <property type="match status" value="1"/>
</dbReference>
<dbReference type="InterPro" id="IPR050272">
    <property type="entry name" value="Isochorismatase-like_hydrls"/>
</dbReference>
<keyword evidence="1 3" id="KW-0378">Hydrolase</keyword>
<sequence length="181" mass="20218">MQALLIIDMQKGLFTPATPRHDAQGVVMRINALAVLLRERAMPVIYIQHNGKRDGDFLPQSEDWQLLDELKVEPSDIMLSKTANDAFYRTELETILRKLNVDELLITGCATDFCVESTLQSALVKDFDVIAVADGHTTADRPHLTAEQVIGHHNYLWADLIATRGKVSVQSFKQISGFLTA</sequence>
<evidence type="ECO:0000313" key="3">
    <source>
        <dbReference type="EMBL" id="PCJ02617.1"/>
    </source>
</evidence>
<gene>
    <name evidence="3" type="ORF">COB13_04890</name>
</gene>
<dbReference type="Gene3D" id="3.40.50.850">
    <property type="entry name" value="Isochorismatase-like"/>
    <property type="match status" value="1"/>
</dbReference>
<dbReference type="EMBL" id="NVUS01000004">
    <property type="protein sequence ID" value="PCJ02617.1"/>
    <property type="molecule type" value="Genomic_DNA"/>
</dbReference>
<feature type="domain" description="Isochorismatase-like" evidence="2">
    <location>
        <begin position="3"/>
        <end position="141"/>
    </location>
</feature>
<organism evidence="3">
    <name type="scientific">OCS116 cluster bacterium</name>
    <dbReference type="NCBI Taxonomy" id="2030921"/>
    <lineage>
        <taxon>Bacteria</taxon>
        <taxon>Pseudomonadati</taxon>
        <taxon>Pseudomonadota</taxon>
        <taxon>Alphaproteobacteria</taxon>
        <taxon>OCS116 cluster</taxon>
    </lineage>
</organism>
<comment type="caution">
    <text evidence="3">The sequence shown here is derived from an EMBL/GenBank/DDBJ whole genome shotgun (WGS) entry which is preliminary data.</text>
</comment>
<dbReference type="PANTHER" id="PTHR43540:SF6">
    <property type="entry name" value="ISOCHORISMATASE-LIKE DOMAIN-CONTAINING PROTEIN"/>
    <property type="match status" value="1"/>
</dbReference>
<reference evidence="3" key="2">
    <citation type="journal article" date="2018" name="ISME J.">
        <title>A dynamic microbial community with high functional redundancy inhabits the cold, oxic subseafloor aquifer.</title>
        <authorList>
            <person name="Tully B.J."/>
            <person name="Wheat C.G."/>
            <person name="Glazer B.T."/>
            <person name="Huber J.A."/>
        </authorList>
    </citation>
    <scope>NUCLEOTIDE SEQUENCE</scope>
    <source>
        <strain evidence="3">NORP83</strain>
    </source>
</reference>
<dbReference type="AlphaFoldDB" id="A0A2A4Z6G5"/>